<keyword evidence="3" id="KW-1185">Reference proteome</keyword>
<sequence>MDFIDQLKQFSKRVESMKDSIQTEEATKTAIIMPFFSMLGYDVFNPQEFVPEFTADVGIKKGEKVDYAIIRDGQPVILIECKSISENLDRHDSQLFRYFGTTTAKFAILTNGIIYRFYTDLDSPNKMDDDPFLTINILDVRENQVPELKKFSKSVFDIDSIFSTASELKYVHEFKHVFTEQLDTPADDFIRFFLQGCYSGPKTQNVIEKFRPVLRKALNDLISEMMNDKIKTALGGSGGSVSVIEQKPVDDIPSPSEDSVEQEKRIPNIVTTEEELEAFFIIKNLFADLVDIHEITYKDTESYINILYKGNIRKWICRLRLTDNQKTLIVPDENKKEHKFTLSDIYELRNYKDTLTEVLQRYL</sequence>
<reference evidence="2 3" key="1">
    <citation type="submission" date="2011-08" db="EMBL/GenBank/DDBJ databases">
        <title>The Genome Sequence of Clostridium orbiscindens 1_3_50AFAA.</title>
        <authorList>
            <consortium name="The Broad Institute Genome Sequencing Platform"/>
            <person name="Earl A."/>
            <person name="Ward D."/>
            <person name="Feldgarden M."/>
            <person name="Gevers D."/>
            <person name="Daigneault M."/>
            <person name="Strauss J."/>
            <person name="Allen-Vercoe E."/>
            <person name="Young S.K."/>
            <person name="Zeng Q."/>
            <person name="Gargeya S."/>
            <person name="Fitzgerald M."/>
            <person name="Haas B."/>
            <person name="Abouelleil A."/>
            <person name="Alvarado L."/>
            <person name="Arachchi H.M."/>
            <person name="Berlin A."/>
            <person name="Brown A."/>
            <person name="Chapman S.B."/>
            <person name="Chen Z."/>
            <person name="Dunbar C."/>
            <person name="Freedman E."/>
            <person name="Gearin G."/>
            <person name="Gellesch M."/>
            <person name="Goldberg J."/>
            <person name="Griggs A."/>
            <person name="Gujja S."/>
            <person name="Heiman D."/>
            <person name="Howarth C."/>
            <person name="Larson L."/>
            <person name="Lui A."/>
            <person name="MacDonald P.J.P."/>
            <person name="Montmayeur A."/>
            <person name="Murphy C."/>
            <person name="Neiman D."/>
            <person name="Pearson M."/>
            <person name="Priest M."/>
            <person name="Roberts A."/>
            <person name="Saif S."/>
            <person name="Shea T."/>
            <person name="Shenoy N."/>
            <person name="Sisk P."/>
            <person name="Stolte C."/>
            <person name="Sykes S."/>
            <person name="Wortman J."/>
            <person name="Nusbaum C."/>
            <person name="Birren B."/>
        </authorList>
    </citation>
    <scope>NUCLEOTIDE SEQUENCE [LARGE SCALE GENOMIC DNA]</scope>
    <source>
        <strain evidence="2 3">1_3_50AFAA</strain>
    </source>
</reference>
<dbReference type="InterPro" id="IPR007409">
    <property type="entry name" value="Restrct_endonuc_type1_HsdR_N"/>
</dbReference>
<dbReference type="InterPro" id="IPR017035">
    <property type="entry name" value="UCP035009_HsdR_All3000-type"/>
</dbReference>
<protein>
    <recommendedName>
        <fullName evidence="1">Restriction endonuclease type I HsdR N-terminal domain-containing protein</fullName>
    </recommendedName>
</protein>
<evidence type="ECO:0000259" key="1">
    <source>
        <dbReference type="Pfam" id="PF04313"/>
    </source>
</evidence>
<name>A0A096CBT3_FLAPL</name>
<feature type="domain" description="Restriction endonuclease type I HsdR N-terminal" evidence="1">
    <location>
        <begin position="61"/>
        <end position="125"/>
    </location>
</feature>
<dbReference type="RefSeq" id="WP_044943567.1">
    <property type="nucleotide sequence ID" value="NZ_KN174169.1"/>
</dbReference>
<comment type="caution">
    <text evidence="2">The sequence shown here is derived from an EMBL/GenBank/DDBJ whole genome shotgun (WGS) entry which is preliminary data.</text>
</comment>
<dbReference type="AlphaFoldDB" id="A0A096CBT3"/>
<dbReference type="Proteomes" id="UP000029585">
    <property type="component" value="Unassembled WGS sequence"/>
</dbReference>
<dbReference type="EMBL" id="ADLO01000126">
    <property type="protein sequence ID" value="KGF52357.1"/>
    <property type="molecule type" value="Genomic_DNA"/>
</dbReference>
<organism evidence="2 3">
    <name type="scientific">Flavonifractor plautii 1_3_50AFAA</name>
    <dbReference type="NCBI Taxonomy" id="742738"/>
    <lineage>
        <taxon>Bacteria</taxon>
        <taxon>Bacillati</taxon>
        <taxon>Bacillota</taxon>
        <taxon>Clostridia</taxon>
        <taxon>Eubacteriales</taxon>
        <taxon>Oscillospiraceae</taxon>
        <taxon>Flavonifractor</taxon>
    </lineage>
</organism>
<proteinExistence type="predicted"/>
<dbReference type="GO" id="GO:0009307">
    <property type="term" value="P:DNA restriction-modification system"/>
    <property type="evidence" value="ECO:0007669"/>
    <property type="project" value="UniProtKB-KW"/>
</dbReference>
<dbReference type="GO" id="GO:0009035">
    <property type="term" value="F:type I site-specific deoxyribonuclease activity"/>
    <property type="evidence" value="ECO:0007669"/>
    <property type="project" value="UniProtKB-EC"/>
</dbReference>
<dbReference type="Pfam" id="PF04313">
    <property type="entry name" value="HSDR_N"/>
    <property type="match status" value="1"/>
</dbReference>
<dbReference type="PIRSF" id="PIRSF035009">
    <property type="entry name" value="UCP035009_HSDR_N"/>
    <property type="match status" value="1"/>
</dbReference>
<dbReference type="PATRIC" id="fig|742738.3.peg.4154"/>
<evidence type="ECO:0000313" key="3">
    <source>
        <dbReference type="Proteomes" id="UP000029585"/>
    </source>
</evidence>
<dbReference type="eggNOG" id="COG4748">
    <property type="taxonomic scope" value="Bacteria"/>
</dbReference>
<dbReference type="HOGENOM" id="CLU_045501_0_0_9"/>
<dbReference type="GO" id="GO:0005524">
    <property type="term" value="F:ATP binding"/>
    <property type="evidence" value="ECO:0007669"/>
    <property type="project" value="UniProtKB-KW"/>
</dbReference>
<accession>A0A096CBT3</accession>
<gene>
    <name evidence="2" type="ORF">HMPREF9460_04035</name>
</gene>
<evidence type="ECO:0000313" key="2">
    <source>
        <dbReference type="EMBL" id="KGF52357.1"/>
    </source>
</evidence>
<dbReference type="GO" id="GO:0003677">
    <property type="term" value="F:DNA binding"/>
    <property type="evidence" value="ECO:0007669"/>
    <property type="project" value="UniProtKB-KW"/>
</dbReference>